<keyword evidence="2" id="KW-1185">Reference proteome</keyword>
<dbReference type="Pfam" id="PF07386">
    <property type="entry name" value="DUF1499"/>
    <property type="match status" value="1"/>
</dbReference>
<dbReference type="RefSeq" id="WP_159804919.1">
    <property type="nucleotide sequence ID" value="NZ_BLJE01000001.1"/>
</dbReference>
<dbReference type="AlphaFoldDB" id="A0A6N6JD00"/>
<gene>
    <name evidence="1" type="ORF">KIN_11200</name>
</gene>
<organism evidence="1 2">
    <name type="scientific">Litoreibacter roseus</name>
    <dbReference type="NCBI Taxonomy" id="2601869"/>
    <lineage>
        <taxon>Bacteria</taxon>
        <taxon>Pseudomonadati</taxon>
        <taxon>Pseudomonadota</taxon>
        <taxon>Alphaproteobacteria</taxon>
        <taxon>Rhodobacterales</taxon>
        <taxon>Roseobacteraceae</taxon>
        <taxon>Litoreibacter</taxon>
    </lineage>
</organism>
<accession>A0A6N6JD00</accession>
<dbReference type="OrthoDB" id="8479024at2"/>
<comment type="caution">
    <text evidence="1">The sequence shown here is derived from an EMBL/GenBank/DDBJ whole genome shotgun (WGS) entry which is preliminary data.</text>
</comment>
<proteinExistence type="predicted"/>
<evidence type="ECO:0008006" key="3">
    <source>
        <dbReference type="Google" id="ProtNLM"/>
    </source>
</evidence>
<protein>
    <recommendedName>
        <fullName evidence="3">DUF1499 domain-containing protein</fullName>
    </recommendedName>
</protein>
<evidence type="ECO:0000313" key="1">
    <source>
        <dbReference type="EMBL" id="GFE64046.1"/>
    </source>
</evidence>
<sequence>MLKYVLILVVLLLVAAMLYVRFAPIETASYHVDPGSIAQSGADGQFSVAPGGDLEPQIYERSPAEIASALETIIVDTPRTRLVEGALADGQATYMTRSALWGFPDITTIRLEEQDGKTQLTAIGRLVYGQKDFGVNEARVRSWIDALGDP</sequence>
<dbReference type="InterPro" id="IPR010865">
    <property type="entry name" value="DUF1499"/>
</dbReference>
<dbReference type="EMBL" id="BLJE01000001">
    <property type="protein sequence ID" value="GFE64046.1"/>
    <property type="molecule type" value="Genomic_DNA"/>
</dbReference>
<evidence type="ECO:0000313" key="2">
    <source>
        <dbReference type="Proteomes" id="UP000436822"/>
    </source>
</evidence>
<reference evidence="1 2" key="1">
    <citation type="submission" date="2019-12" db="EMBL/GenBank/DDBJ databases">
        <title>Litoreibacter badius sp. nov., a novel bacteriochlorophyll a-containing bacterium in the genus Litoreibacter.</title>
        <authorList>
            <person name="Kanamuro M."/>
            <person name="Takabe Y."/>
            <person name="Mori K."/>
            <person name="Takaichi S."/>
            <person name="Hanada S."/>
        </authorList>
    </citation>
    <scope>NUCLEOTIDE SEQUENCE [LARGE SCALE GENOMIC DNA]</scope>
    <source>
        <strain evidence="1 2">K6</strain>
    </source>
</reference>
<name>A0A6N6JD00_9RHOB</name>
<dbReference type="Proteomes" id="UP000436822">
    <property type="component" value="Unassembled WGS sequence"/>
</dbReference>